<protein>
    <submittedName>
        <fullName evidence="1">Uncharacterized protein</fullName>
    </submittedName>
</protein>
<dbReference type="Proteomes" id="UP000013984">
    <property type="component" value="Unassembled WGS sequence"/>
</dbReference>
<evidence type="ECO:0000313" key="2">
    <source>
        <dbReference type="Proteomes" id="UP000013984"/>
    </source>
</evidence>
<comment type="caution">
    <text evidence="1">The sequence shown here is derived from an EMBL/GenBank/DDBJ whole genome shotgun (WGS) entry which is preliminary data.</text>
</comment>
<evidence type="ECO:0000313" key="1">
    <source>
        <dbReference type="EMBL" id="EOQ95093.1"/>
    </source>
</evidence>
<reference evidence="1" key="1">
    <citation type="submission" date="2013-04" db="EMBL/GenBank/DDBJ databases">
        <authorList>
            <person name="Harkins D.M."/>
            <person name="Durkin A.S."/>
            <person name="Brinkac L.M."/>
            <person name="Haft D.H."/>
            <person name="Selengut J.D."/>
            <person name="Sanka R."/>
            <person name="DePew J."/>
            <person name="Purushe J."/>
            <person name="Galloway R.L."/>
            <person name="Vinetz J.M."/>
            <person name="Sutton G.G."/>
            <person name="Nierman W.C."/>
            <person name="Fouts D.E."/>
        </authorList>
    </citation>
    <scope>NUCLEOTIDE SEQUENCE [LARGE SCALE GENOMIC DNA]</scope>
    <source>
        <strain evidence="1">CDC</strain>
    </source>
</reference>
<name>R8ZYR3_9LEPT</name>
<proteinExistence type="predicted"/>
<gene>
    <name evidence="1" type="ORF">LEP1GSC195_0297</name>
</gene>
<sequence>MNFTFIKHFLLEIYFSNQIIFHSRFPKINLHTQLIKDKIH</sequence>
<dbReference type="AlphaFoldDB" id="R8ZYR3"/>
<organism evidence="1 2">
    <name type="scientific">Leptospira wolbachii serovar Codice str. CDC</name>
    <dbReference type="NCBI Taxonomy" id="1218599"/>
    <lineage>
        <taxon>Bacteria</taxon>
        <taxon>Pseudomonadati</taxon>
        <taxon>Spirochaetota</taxon>
        <taxon>Spirochaetia</taxon>
        <taxon>Leptospirales</taxon>
        <taxon>Leptospiraceae</taxon>
        <taxon>Leptospira</taxon>
    </lineage>
</organism>
<keyword evidence="2" id="KW-1185">Reference proteome</keyword>
<dbReference type="EMBL" id="AOGZ02000015">
    <property type="protein sequence ID" value="EOQ95093.1"/>
    <property type="molecule type" value="Genomic_DNA"/>
</dbReference>
<accession>R8ZYR3</accession>